<accession>A0ABR3PEC1</accession>
<evidence type="ECO:0000313" key="2">
    <source>
        <dbReference type="Proteomes" id="UP001562354"/>
    </source>
</evidence>
<dbReference type="EMBL" id="JBFMKM010000008">
    <property type="protein sequence ID" value="KAL1304479.1"/>
    <property type="molecule type" value="Genomic_DNA"/>
</dbReference>
<reference evidence="1 2" key="1">
    <citation type="submission" date="2024-07" db="EMBL/GenBank/DDBJ databases">
        <title>Draft sequence of the Neodothiora populina.</title>
        <authorList>
            <person name="Drown D.D."/>
            <person name="Schuette U.S."/>
            <person name="Buechlein A.B."/>
            <person name="Rusch D.R."/>
            <person name="Winton L.W."/>
            <person name="Adams G.A."/>
        </authorList>
    </citation>
    <scope>NUCLEOTIDE SEQUENCE [LARGE SCALE GENOMIC DNA]</scope>
    <source>
        <strain evidence="1 2">CPC 39397</strain>
    </source>
</reference>
<evidence type="ECO:0000313" key="1">
    <source>
        <dbReference type="EMBL" id="KAL1304479.1"/>
    </source>
</evidence>
<dbReference type="GeneID" id="95977170"/>
<name>A0ABR3PEC1_9PEZI</name>
<organism evidence="1 2">
    <name type="scientific">Neodothiora populina</name>
    <dbReference type="NCBI Taxonomy" id="2781224"/>
    <lineage>
        <taxon>Eukaryota</taxon>
        <taxon>Fungi</taxon>
        <taxon>Dikarya</taxon>
        <taxon>Ascomycota</taxon>
        <taxon>Pezizomycotina</taxon>
        <taxon>Dothideomycetes</taxon>
        <taxon>Dothideomycetidae</taxon>
        <taxon>Dothideales</taxon>
        <taxon>Dothioraceae</taxon>
        <taxon>Neodothiora</taxon>
    </lineage>
</organism>
<dbReference type="RefSeq" id="XP_069200754.1">
    <property type="nucleotide sequence ID" value="XM_069348087.1"/>
</dbReference>
<protein>
    <submittedName>
        <fullName evidence="1">Uncharacterized protein</fullName>
    </submittedName>
</protein>
<comment type="caution">
    <text evidence="1">The sequence shown here is derived from an EMBL/GenBank/DDBJ whole genome shotgun (WGS) entry which is preliminary data.</text>
</comment>
<gene>
    <name evidence="1" type="ORF">AAFC00_003469</name>
</gene>
<sequence length="71" mass="8048">MDDDFSERTRSFLSWFQSRRSNISPKIQLADLRYRNSGRGVGKSSLLSSHAISIPYFPQGASSRRHNISSS</sequence>
<keyword evidence="2" id="KW-1185">Reference proteome</keyword>
<dbReference type="Proteomes" id="UP001562354">
    <property type="component" value="Unassembled WGS sequence"/>
</dbReference>
<proteinExistence type="predicted"/>